<dbReference type="RefSeq" id="WP_238806489.1">
    <property type="nucleotide sequence ID" value="NZ_CAKLPY010000002.1"/>
</dbReference>
<evidence type="ECO:0008006" key="4">
    <source>
        <dbReference type="Google" id="ProtNLM"/>
    </source>
</evidence>
<keyword evidence="1" id="KW-0472">Membrane</keyword>
<comment type="caution">
    <text evidence="2">The sequence shown here is derived from an EMBL/GenBank/DDBJ whole genome shotgun (WGS) entry which is preliminary data.</text>
</comment>
<evidence type="ECO:0000256" key="1">
    <source>
        <dbReference type="SAM" id="Phobius"/>
    </source>
</evidence>
<dbReference type="EMBL" id="CAKLPY010000002">
    <property type="protein sequence ID" value="CAH0995913.1"/>
    <property type="molecule type" value="Genomic_DNA"/>
</dbReference>
<keyword evidence="1" id="KW-1133">Transmembrane helix</keyword>
<protein>
    <recommendedName>
        <fullName evidence="4">DUF4142 domain-containing protein</fullName>
    </recommendedName>
</protein>
<organism evidence="2 3">
    <name type="scientific">Emticicia aquatica</name>
    <dbReference type="NCBI Taxonomy" id="1681835"/>
    <lineage>
        <taxon>Bacteria</taxon>
        <taxon>Pseudomonadati</taxon>
        <taxon>Bacteroidota</taxon>
        <taxon>Cytophagia</taxon>
        <taxon>Cytophagales</taxon>
        <taxon>Leadbetterellaceae</taxon>
        <taxon>Emticicia</taxon>
    </lineage>
</organism>
<reference evidence="2" key="1">
    <citation type="submission" date="2021-12" db="EMBL/GenBank/DDBJ databases">
        <authorList>
            <person name="Rodrigo-Torres L."/>
            <person name="Arahal R. D."/>
            <person name="Lucena T."/>
        </authorList>
    </citation>
    <scope>NUCLEOTIDE SEQUENCE</scope>
    <source>
        <strain evidence="2">CECT 8858</strain>
    </source>
</reference>
<accession>A0ABM9ARJ7</accession>
<dbReference type="Proteomes" id="UP000837932">
    <property type="component" value="Unassembled WGS sequence"/>
</dbReference>
<keyword evidence="1" id="KW-0812">Transmembrane</keyword>
<sequence>MQTTISRPNHFHNLISLVTFMLIICYYALNGESNDNAINTTFWSENANETNKNIVLETNISHLRAAVLMDADVVQINGLLYAVENSLTNFMNKKKSKAIVQNIHEKLLLDDRKNAIKLINQLPTLPLLK</sequence>
<proteinExistence type="predicted"/>
<name>A0ABM9ARJ7_9BACT</name>
<evidence type="ECO:0000313" key="3">
    <source>
        <dbReference type="Proteomes" id="UP000837932"/>
    </source>
</evidence>
<keyword evidence="3" id="KW-1185">Reference proteome</keyword>
<evidence type="ECO:0000313" key="2">
    <source>
        <dbReference type="EMBL" id="CAH0995913.1"/>
    </source>
</evidence>
<feature type="transmembrane region" description="Helical" evidence="1">
    <location>
        <begin position="12"/>
        <end position="29"/>
    </location>
</feature>
<gene>
    <name evidence="2" type="ORF">EMA8858_02041</name>
</gene>